<name>A0A1L7WX60_9HELO</name>
<evidence type="ECO:0000313" key="2">
    <source>
        <dbReference type="EMBL" id="CZR57340.1"/>
    </source>
</evidence>
<organism evidence="2 3">
    <name type="scientific">Phialocephala subalpina</name>
    <dbReference type="NCBI Taxonomy" id="576137"/>
    <lineage>
        <taxon>Eukaryota</taxon>
        <taxon>Fungi</taxon>
        <taxon>Dikarya</taxon>
        <taxon>Ascomycota</taxon>
        <taxon>Pezizomycotina</taxon>
        <taxon>Leotiomycetes</taxon>
        <taxon>Helotiales</taxon>
        <taxon>Mollisiaceae</taxon>
        <taxon>Phialocephala</taxon>
        <taxon>Phialocephala fortinii species complex</taxon>
    </lineage>
</organism>
<sequence length="157" mass="17724">MAEPVSSSTAENAVISHSKVARAHGSIGDVTIFSNKSTVSRAFLFIAQLVHELEIFSALQWVEAIVQLLSSFNVNTIGTQLYAVLPFYELEAFTSWCVKIQKFGQLPSFVWRRLVQRMDEKYAAFRKEEQRLVNNKEEETNNATIRHAGTFSGPPQE</sequence>
<proteinExistence type="predicted"/>
<reference evidence="2 3" key="1">
    <citation type="submission" date="2016-03" db="EMBL/GenBank/DDBJ databases">
        <authorList>
            <person name="Ploux O."/>
        </authorList>
    </citation>
    <scope>NUCLEOTIDE SEQUENCE [LARGE SCALE GENOMIC DNA]</scope>
    <source>
        <strain evidence="2 3">UAMH 11012</strain>
    </source>
</reference>
<accession>A0A1L7WX60</accession>
<protein>
    <submittedName>
        <fullName evidence="2">Uncharacterized protein</fullName>
    </submittedName>
</protein>
<dbReference type="OrthoDB" id="3565130at2759"/>
<dbReference type="EMBL" id="FJOG01000009">
    <property type="protein sequence ID" value="CZR57340.1"/>
    <property type="molecule type" value="Genomic_DNA"/>
</dbReference>
<dbReference type="AlphaFoldDB" id="A0A1L7WX60"/>
<feature type="region of interest" description="Disordered" evidence="1">
    <location>
        <begin position="136"/>
        <end position="157"/>
    </location>
</feature>
<evidence type="ECO:0000256" key="1">
    <source>
        <dbReference type="SAM" id="MobiDB-lite"/>
    </source>
</evidence>
<evidence type="ECO:0000313" key="3">
    <source>
        <dbReference type="Proteomes" id="UP000184330"/>
    </source>
</evidence>
<gene>
    <name evidence="2" type="ORF">PAC_07229</name>
</gene>
<keyword evidence="3" id="KW-1185">Reference proteome</keyword>
<dbReference type="Proteomes" id="UP000184330">
    <property type="component" value="Unassembled WGS sequence"/>
</dbReference>